<organism evidence="2 3">
    <name type="scientific">Penicillium camemberti (strain FM 013)</name>
    <dbReference type="NCBI Taxonomy" id="1429867"/>
    <lineage>
        <taxon>Eukaryota</taxon>
        <taxon>Fungi</taxon>
        <taxon>Dikarya</taxon>
        <taxon>Ascomycota</taxon>
        <taxon>Pezizomycotina</taxon>
        <taxon>Eurotiomycetes</taxon>
        <taxon>Eurotiomycetidae</taxon>
        <taxon>Eurotiales</taxon>
        <taxon>Aspergillaceae</taxon>
        <taxon>Penicillium</taxon>
    </lineage>
</organism>
<evidence type="ECO:0000313" key="2">
    <source>
        <dbReference type="EMBL" id="CRL27590.1"/>
    </source>
</evidence>
<sequence>MKGKRKMDPKFSAGDIGAGQSVHPLVTGALPSSLDVATPQASPDGDTSIGRYMANRLADSPSA</sequence>
<accession>A0A0G4PMD0</accession>
<name>A0A0G4PMD0_PENC3</name>
<keyword evidence="3" id="KW-1185">Reference proteome</keyword>
<feature type="region of interest" description="Disordered" evidence="1">
    <location>
        <begin position="1"/>
        <end position="21"/>
    </location>
</feature>
<dbReference type="Proteomes" id="UP000053732">
    <property type="component" value="Unassembled WGS sequence"/>
</dbReference>
<protein>
    <submittedName>
        <fullName evidence="2">Str. FM013</fullName>
    </submittedName>
</protein>
<gene>
    <name evidence="2" type="ORF">PCAMFM013_S023g000048</name>
</gene>
<evidence type="ECO:0000313" key="3">
    <source>
        <dbReference type="Proteomes" id="UP000053732"/>
    </source>
</evidence>
<feature type="region of interest" description="Disordered" evidence="1">
    <location>
        <begin position="33"/>
        <end position="63"/>
    </location>
</feature>
<reference evidence="2 3" key="1">
    <citation type="journal article" date="2014" name="Nat. Commun.">
        <title>Multiple recent horizontal transfers of a large genomic region in cheese making fungi.</title>
        <authorList>
            <person name="Cheeseman K."/>
            <person name="Ropars J."/>
            <person name="Renault P."/>
            <person name="Dupont J."/>
            <person name="Gouzy J."/>
            <person name="Branca A."/>
            <person name="Abraham A.L."/>
            <person name="Ceppi M."/>
            <person name="Conseiller E."/>
            <person name="Debuchy R."/>
            <person name="Malagnac F."/>
            <person name="Goarin A."/>
            <person name="Silar P."/>
            <person name="Lacoste S."/>
            <person name="Sallet E."/>
            <person name="Bensimon A."/>
            <person name="Giraud T."/>
            <person name="Brygoo Y."/>
        </authorList>
    </citation>
    <scope>NUCLEOTIDE SEQUENCE [LARGE SCALE GENOMIC DNA]</scope>
    <source>
        <strain evidence="3">FM 013</strain>
    </source>
</reference>
<evidence type="ECO:0000256" key="1">
    <source>
        <dbReference type="SAM" id="MobiDB-lite"/>
    </source>
</evidence>
<dbReference type="EMBL" id="HG793156">
    <property type="protein sequence ID" value="CRL27590.1"/>
    <property type="molecule type" value="Genomic_DNA"/>
</dbReference>
<dbReference type="AlphaFoldDB" id="A0A0G4PMD0"/>
<proteinExistence type="predicted"/>